<dbReference type="Proteomes" id="UP000002333">
    <property type="component" value="Plasmid pCLJ"/>
</dbReference>
<keyword evidence="1" id="KW-1133">Transmembrane helix</keyword>
<dbReference type="EMBL" id="CP001081">
    <property type="protein sequence ID" value="ACQ51205.1"/>
    <property type="molecule type" value="Genomic_DNA"/>
</dbReference>
<keyword evidence="2" id="KW-0614">Plasmid</keyword>
<accession>A0A3F2ZTP3</accession>
<name>A0A3F2ZTP3_CLOB6</name>
<evidence type="ECO:0000256" key="1">
    <source>
        <dbReference type="SAM" id="Phobius"/>
    </source>
</evidence>
<evidence type="ECO:0000313" key="3">
    <source>
        <dbReference type="Proteomes" id="UP000002333"/>
    </source>
</evidence>
<dbReference type="AlphaFoldDB" id="A0A3F2ZTP3"/>
<dbReference type="KEGG" id="cbi:CLJ_0107"/>
<keyword evidence="1" id="KW-0472">Membrane</keyword>
<dbReference type="RefSeq" id="WP_012720197.1">
    <property type="nucleotide sequence ID" value="NC_012654.1"/>
</dbReference>
<reference evidence="2 3" key="1">
    <citation type="journal article" date="2007" name="PLoS ONE">
        <title>Analysis of the neurotoxin complex genes in Clostridium botulinum A1-A4 and B1 strains: BoNT/A3, /Ba4 and /B1 clusters are located within plasmids.</title>
        <authorList>
            <person name="Smith T.J."/>
            <person name="Hill K.K."/>
            <person name="Foley B.T."/>
            <person name="Detter J.C."/>
            <person name="Munk A.C."/>
            <person name="Bruce D.C."/>
            <person name="Doggett N.A."/>
            <person name="Smith L.A."/>
            <person name="Marks J.D."/>
            <person name="Xie G."/>
            <person name="Brettin T.S."/>
        </authorList>
    </citation>
    <scope>NUCLEOTIDE SEQUENCE [LARGE SCALE GENOMIC DNA]</scope>
    <source>
        <strain evidence="3">657 / Type Ba4</strain>
    </source>
</reference>
<proteinExistence type="predicted"/>
<sequence>MKKILVTLLSLLIAYVTWRIYKQVTDWKFFIAFMGGGIDAYILYAIIDIKTK</sequence>
<gene>
    <name evidence="2" type="ordered locus">CLJ_0107</name>
</gene>
<reference evidence="3" key="2">
    <citation type="submission" date="2008-05" db="EMBL/GenBank/DDBJ databases">
        <title>Genome sequence of Clostridium botulinum Ba4 strain 657 plasmid pCLJ.</title>
        <authorList>
            <person name="Shrivastava S."/>
            <person name="Brown J.L."/>
            <person name="Bruce D."/>
            <person name="Detter C."/>
            <person name="Munk C."/>
            <person name="Smith L.A."/>
            <person name="Smith T.J."/>
            <person name="Sutton G."/>
            <person name="Brettin T.S."/>
        </authorList>
    </citation>
    <scope>NUCLEOTIDE SEQUENCE [LARGE SCALE GENOMIC DNA]</scope>
    <source>
        <strain evidence="3">657 / Type Ba4</strain>
        <plasmid evidence="3">pCLJ</plasmid>
    </source>
</reference>
<keyword evidence="1" id="KW-0812">Transmembrane</keyword>
<evidence type="ECO:0000313" key="2">
    <source>
        <dbReference type="EMBL" id="ACQ51205.1"/>
    </source>
</evidence>
<protein>
    <submittedName>
        <fullName evidence="2">Uncharacterized protein</fullName>
    </submittedName>
</protein>
<organism evidence="2 3">
    <name type="scientific">Clostridium botulinum (strain 657 / Type Ba4)</name>
    <dbReference type="NCBI Taxonomy" id="515621"/>
    <lineage>
        <taxon>Bacteria</taxon>
        <taxon>Bacillati</taxon>
        <taxon>Bacillota</taxon>
        <taxon>Clostridia</taxon>
        <taxon>Eubacteriales</taxon>
        <taxon>Clostridiaceae</taxon>
        <taxon>Clostridium</taxon>
    </lineage>
</organism>
<geneLocation type="plasmid" evidence="2 3">
    <name>pCLJ</name>
</geneLocation>
<feature type="transmembrane region" description="Helical" evidence="1">
    <location>
        <begin position="29"/>
        <end position="47"/>
    </location>
</feature>